<dbReference type="AlphaFoldDB" id="A0A5J4NSW4"/>
<dbReference type="Proteomes" id="UP000324629">
    <property type="component" value="Unassembled WGS sequence"/>
</dbReference>
<evidence type="ECO:0000313" key="2">
    <source>
        <dbReference type="Proteomes" id="UP000324629"/>
    </source>
</evidence>
<gene>
    <name evidence="1" type="ORF">DEA37_0003329</name>
</gene>
<comment type="caution">
    <text evidence="1">The sequence shown here is derived from an EMBL/GenBank/DDBJ whole genome shotgun (WGS) entry which is preliminary data.</text>
</comment>
<accession>A0A5J4NSW4</accession>
<protein>
    <submittedName>
        <fullName evidence="1">Uncharacterized protein</fullName>
    </submittedName>
</protein>
<proteinExistence type="predicted"/>
<reference evidence="1 2" key="1">
    <citation type="journal article" date="2019" name="Gigascience">
        <title>Whole-genome sequence of the oriental lung fluke Paragonimus westermani.</title>
        <authorList>
            <person name="Oey H."/>
            <person name="Zakrzewski M."/>
            <person name="Narain K."/>
            <person name="Devi K.R."/>
            <person name="Agatsuma T."/>
            <person name="Nawaratna S."/>
            <person name="Gobert G.N."/>
            <person name="Jones M.K."/>
            <person name="Ragan M.A."/>
            <person name="McManus D.P."/>
            <person name="Krause L."/>
        </authorList>
    </citation>
    <scope>NUCLEOTIDE SEQUENCE [LARGE SCALE GENOMIC DNA]</scope>
    <source>
        <strain evidence="1 2">IND2009</strain>
    </source>
</reference>
<organism evidence="1 2">
    <name type="scientific">Paragonimus westermani</name>
    <dbReference type="NCBI Taxonomy" id="34504"/>
    <lineage>
        <taxon>Eukaryota</taxon>
        <taxon>Metazoa</taxon>
        <taxon>Spiralia</taxon>
        <taxon>Lophotrochozoa</taxon>
        <taxon>Platyhelminthes</taxon>
        <taxon>Trematoda</taxon>
        <taxon>Digenea</taxon>
        <taxon>Plagiorchiida</taxon>
        <taxon>Troglotremata</taxon>
        <taxon>Troglotrematidae</taxon>
        <taxon>Paragonimus</taxon>
    </lineage>
</organism>
<keyword evidence="2" id="KW-1185">Reference proteome</keyword>
<evidence type="ECO:0000313" key="1">
    <source>
        <dbReference type="EMBL" id="KAA3678574.1"/>
    </source>
</evidence>
<dbReference type="EMBL" id="QNGE01001047">
    <property type="protein sequence ID" value="KAA3678574.1"/>
    <property type="molecule type" value="Genomic_DNA"/>
</dbReference>
<sequence>MTQCHFALSTGREQPIETNPCGKFKLRRPDCRREPDPGNTYHNCNLLSTPVKTPDVSASILREVMPSKILTPNPDFTEFRQMENEPRHTVSIHSSEPATNEDFAVLSPANYSEPMSVTFHPQIYTSHQSGSQPNFASVVDWYRPMTTVFEENQASYHKRLRYVPQRVAGTHNSSTCEQVTFTHTGDMEEASVVPIPYNLCHPPTTCFQVAKSWYPVHMEPVKTSPTRSLVAKSSCGAGRRPRSNSQTELAKRVVKTDTNVSNTTLFYASQPRGILKYRFFLKDFCGIDKVIADPTDRRIRAICDRFQCDLEVYSKVPKNGYMQFVIDISSPSLWALHSCTRALDSSLKWCLSPQLSRSSLNSLPPK</sequence>
<name>A0A5J4NSW4_9TREM</name>